<evidence type="ECO:0000256" key="2">
    <source>
        <dbReference type="ARBA" id="ARBA00016725"/>
    </source>
</evidence>
<dbReference type="OrthoDB" id="8955069at2759"/>
<comment type="function">
    <text evidence="4">Required for assembly of dynein regulatory complex (DRC) and inner dynein arm (IDA) complexes, which are responsible for ciliary beat regulation, thereby playing a central role in motility in cilia and flagella. Probably acts together with CCDC40 to form a molecular ruler that determines the 96 nanometer (nm) repeat length and arrangements of components in cilia and flagella. Not required for outer dynein arm complexes assembly.</text>
</comment>
<feature type="region of interest" description="Disordered" evidence="6">
    <location>
        <begin position="460"/>
        <end position="486"/>
    </location>
</feature>
<dbReference type="EMBL" id="JAERUA010000024">
    <property type="protein sequence ID" value="KAI1882655.1"/>
    <property type="molecule type" value="Genomic_DNA"/>
</dbReference>
<feature type="coiled-coil region" evidence="5">
    <location>
        <begin position="530"/>
        <end position="592"/>
    </location>
</feature>
<dbReference type="GO" id="GO:0060285">
    <property type="term" value="P:cilium-dependent cell motility"/>
    <property type="evidence" value="ECO:0007669"/>
    <property type="project" value="TreeGrafter"/>
</dbReference>
<dbReference type="Proteomes" id="UP000829720">
    <property type="component" value="Unassembled WGS sequence"/>
</dbReference>
<dbReference type="InterPro" id="IPR033290">
    <property type="entry name" value="CCDC39"/>
</dbReference>
<feature type="region of interest" description="Disordered" evidence="6">
    <location>
        <begin position="614"/>
        <end position="634"/>
    </location>
</feature>
<comment type="similarity">
    <text evidence="1">Belongs to the CCDC39 family.</text>
</comment>
<evidence type="ECO:0000313" key="7">
    <source>
        <dbReference type="EMBL" id="KAI1882655.1"/>
    </source>
</evidence>
<dbReference type="AlphaFoldDB" id="A0A8T3CIX4"/>
<feature type="region of interest" description="Disordered" evidence="6">
    <location>
        <begin position="1"/>
        <end position="23"/>
    </location>
</feature>
<feature type="region of interest" description="Disordered" evidence="6">
    <location>
        <begin position="776"/>
        <end position="880"/>
    </location>
</feature>
<gene>
    <name evidence="7" type="ORF">AGOR_G00237120</name>
</gene>
<sequence length="880" mass="101539">MSREILSKAGTDTPFDSPTDNEEALENAIKHVEKLKEIIQENICAHRQWVHTMYDQMEQAKQRVSYTQELCKCLEKDTETERHETAITEREIGSLRQHATQMKKELGALREEREVKEREILRCSQKLDQMEEQLSLDRQSLDRVQGKEDHLERDTSTLLEHTKAQSRRYEVDRTVESCRQAQRQNESVLKQLYHSAQIIKRKDHKMERVLKSLPETKEEVAERQHAVKAKVDLLVGLVSANQEAERRGAAEERQASALKAEKQEAERERVRRQGEIDILKMCLDQANKDIETKKLNLADLENTFEEKNTRVRKARLHSAALVEKLRNMSDLVTREERRAKEWEQALQREEQASKSTQIEELEVQLQGLREEVGRETEQRRALQEEASELAKILQAERETAYKQRKQHKQMERFLWASGGAAWCSRRELEKAVRAYKDLGRTLEELELESEASDRELKRLKVKKQETASEQDRLDQETDLTRGRSQSEADRLVAVETARLQLEVATRELELERAFCKELRLAKMVIERQECRKLSAEVNKKRDRADKLRRKYEVIVASSMRYDGEMIPLQSYMDRVSEDKEKLEGSLKRWTQKVCEKQVEVEMLENSLYDFRSQNQVTQKARDMSPGSAEDDGKKRLEEQKKVLEEKCSSKRRKIHHLQQDIKTGSIALDKLVREEAVRTHRANEKQSQVQCLKKQLRAQEETLKRAREQCSELALEVRSAKAAKIKTEEEEDIELSELQTFSRKVDMMLLTAMEEQPDLGSVLQAQLLKNNLTLLKPASSPGRRKNKDDVCISTSASSSNSQDRTTSSSSGTPGLHSHDELTLKLAETRALLSKSLPTDSGQGSSPHSKNDSTDSTPTLLCPPNSPVDNIQPPIVTELPT</sequence>
<evidence type="ECO:0000256" key="5">
    <source>
        <dbReference type="SAM" id="Coils"/>
    </source>
</evidence>
<keyword evidence="8" id="KW-1185">Reference proteome</keyword>
<reference evidence="7" key="1">
    <citation type="submission" date="2021-01" db="EMBL/GenBank/DDBJ databases">
        <authorList>
            <person name="Zahm M."/>
            <person name="Roques C."/>
            <person name="Cabau C."/>
            <person name="Klopp C."/>
            <person name="Donnadieu C."/>
            <person name="Jouanno E."/>
            <person name="Lampietro C."/>
            <person name="Louis A."/>
            <person name="Herpin A."/>
            <person name="Echchiki A."/>
            <person name="Berthelot C."/>
            <person name="Parey E."/>
            <person name="Roest-Crollius H."/>
            <person name="Braasch I."/>
            <person name="Postlethwait J."/>
            <person name="Bobe J."/>
            <person name="Montfort J."/>
            <person name="Bouchez O."/>
            <person name="Begum T."/>
            <person name="Mejri S."/>
            <person name="Adams A."/>
            <person name="Chen W.-J."/>
            <person name="Guiguen Y."/>
        </authorList>
    </citation>
    <scope>NUCLEOTIDE SEQUENCE</scope>
    <source>
        <tissue evidence="7">Blood</tissue>
    </source>
</reference>
<dbReference type="GO" id="GO:0060287">
    <property type="term" value="P:epithelial cilium movement involved in determination of left/right asymmetry"/>
    <property type="evidence" value="ECO:0007669"/>
    <property type="project" value="TreeGrafter"/>
</dbReference>
<keyword evidence="3 5" id="KW-0175">Coiled coil</keyword>
<evidence type="ECO:0000256" key="6">
    <source>
        <dbReference type="SAM" id="MobiDB-lite"/>
    </source>
</evidence>
<feature type="compositionally biased region" description="Low complexity" evidence="6">
    <location>
        <begin position="793"/>
        <end position="812"/>
    </location>
</feature>
<dbReference type="PANTHER" id="PTHR18962:SF0">
    <property type="entry name" value="COILED-COIL DOMAIN-CONTAINING PROTEIN 39"/>
    <property type="match status" value="1"/>
</dbReference>
<accession>A0A8T3CIX4</accession>
<feature type="coiled-coil region" evidence="5">
    <location>
        <begin position="92"/>
        <end position="147"/>
    </location>
</feature>
<name>A0A8T3CIX4_9TELE</name>
<evidence type="ECO:0000256" key="4">
    <source>
        <dbReference type="ARBA" id="ARBA00045182"/>
    </source>
</evidence>
<proteinExistence type="inferred from homology"/>
<dbReference type="Pfam" id="PF24161">
    <property type="entry name" value="CCDC39"/>
    <property type="match status" value="1"/>
</dbReference>
<dbReference type="GO" id="GO:0005930">
    <property type="term" value="C:axoneme"/>
    <property type="evidence" value="ECO:0007669"/>
    <property type="project" value="InterPro"/>
</dbReference>
<dbReference type="PANTHER" id="PTHR18962">
    <property type="entry name" value="COILED-COIL DOMAIN-CONTAINING PROTEIN 39"/>
    <property type="match status" value="1"/>
</dbReference>
<organism evidence="7 8">
    <name type="scientific">Albula goreensis</name>
    <dbReference type="NCBI Taxonomy" id="1534307"/>
    <lineage>
        <taxon>Eukaryota</taxon>
        <taxon>Metazoa</taxon>
        <taxon>Chordata</taxon>
        <taxon>Craniata</taxon>
        <taxon>Vertebrata</taxon>
        <taxon>Euteleostomi</taxon>
        <taxon>Actinopterygii</taxon>
        <taxon>Neopterygii</taxon>
        <taxon>Teleostei</taxon>
        <taxon>Albuliformes</taxon>
        <taxon>Albulidae</taxon>
        <taxon>Albula</taxon>
    </lineage>
</organism>
<comment type="caution">
    <text evidence="7">The sequence shown here is derived from an EMBL/GenBank/DDBJ whole genome shotgun (WGS) entry which is preliminary data.</text>
</comment>
<protein>
    <recommendedName>
        <fullName evidence="2">Coiled-coil domain-containing protein 39</fullName>
    </recommendedName>
</protein>
<evidence type="ECO:0000256" key="3">
    <source>
        <dbReference type="ARBA" id="ARBA00023054"/>
    </source>
</evidence>
<feature type="compositionally biased region" description="Polar residues" evidence="6">
    <location>
        <begin position="835"/>
        <end position="858"/>
    </location>
</feature>
<feature type="region of interest" description="Disordered" evidence="6">
    <location>
        <begin position="244"/>
        <end position="266"/>
    </location>
</feature>
<evidence type="ECO:0000313" key="8">
    <source>
        <dbReference type="Proteomes" id="UP000829720"/>
    </source>
</evidence>
<evidence type="ECO:0000256" key="1">
    <source>
        <dbReference type="ARBA" id="ARBA00005805"/>
    </source>
</evidence>
<dbReference type="GO" id="GO:0036159">
    <property type="term" value="P:inner dynein arm assembly"/>
    <property type="evidence" value="ECO:0007669"/>
    <property type="project" value="InterPro"/>
</dbReference>
<dbReference type="GO" id="GO:0005576">
    <property type="term" value="C:extracellular region"/>
    <property type="evidence" value="ECO:0007669"/>
    <property type="project" value="GOC"/>
</dbReference>